<evidence type="ECO:0000256" key="1">
    <source>
        <dbReference type="SAM" id="MobiDB-lite"/>
    </source>
</evidence>
<feature type="compositionally biased region" description="Acidic residues" evidence="1">
    <location>
        <begin position="160"/>
        <end position="171"/>
    </location>
</feature>
<gene>
    <name evidence="2" type="primary">WBGene00110047</name>
</gene>
<feature type="compositionally biased region" description="Acidic residues" evidence="1">
    <location>
        <begin position="118"/>
        <end position="146"/>
    </location>
</feature>
<feature type="region of interest" description="Disordered" evidence="1">
    <location>
        <begin position="76"/>
        <end position="193"/>
    </location>
</feature>
<dbReference type="CDD" id="cd00024">
    <property type="entry name" value="CD_CSD"/>
    <property type="match status" value="1"/>
</dbReference>
<reference evidence="2" key="2">
    <citation type="submission" date="2022-06" db="UniProtKB">
        <authorList>
            <consortium name="EnsemblMetazoa"/>
        </authorList>
    </citation>
    <scope>IDENTIFICATION</scope>
    <source>
        <strain evidence="2">PS312</strain>
    </source>
</reference>
<accession>A0A454Y2G1</accession>
<protein>
    <submittedName>
        <fullName evidence="2">Chromo domain-containing protein</fullName>
    </submittedName>
</protein>
<dbReference type="GO" id="GO:0031507">
    <property type="term" value="P:heterochromatin formation"/>
    <property type="evidence" value="ECO:0000318"/>
    <property type="project" value="GO_Central"/>
</dbReference>
<sequence>MSNKATLFGNPNCYLISAKNCVNGHDVYDVQKFLKIRLTVEGDAEFLVKWVGFKTPTWEPRNNLDTSAPMYQEFLRKEISSGKTPRVYTPRSSKGSTKNPSDKASTPKQLKAQREMEEALSEDQYEQEEEDVEDEQEDEEEEEEVEEIARRCQKRQRSVEDDEEDEEEGDEVEKKIARVDQENNNRASMCWFL</sequence>
<feature type="compositionally biased region" description="Polar residues" evidence="1">
    <location>
        <begin position="90"/>
        <end position="108"/>
    </location>
</feature>
<name>A0A454Y2G1_PRIPA</name>
<dbReference type="SUPFAM" id="SSF54160">
    <property type="entry name" value="Chromo domain-like"/>
    <property type="match status" value="1"/>
</dbReference>
<dbReference type="AlphaFoldDB" id="A0A454Y2G1"/>
<reference evidence="3" key="1">
    <citation type="journal article" date="2008" name="Nat. Genet.">
        <title>The Pristionchus pacificus genome provides a unique perspective on nematode lifestyle and parasitism.</title>
        <authorList>
            <person name="Dieterich C."/>
            <person name="Clifton S.W."/>
            <person name="Schuster L.N."/>
            <person name="Chinwalla A."/>
            <person name="Delehaunty K."/>
            <person name="Dinkelacker I."/>
            <person name="Fulton L."/>
            <person name="Fulton R."/>
            <person name="Godfrey J."/>
            <person name="Minx P."/>
            <person name="Mitreva M."/>
            <person name="Roeseler W."/>
            <person name="Tian H."/>
            <person name="Witte H."/>
            <person name="Yang S.P."/>
            <person name="Wilson R.K."/>
            <person name="Sommer R.J."/>
        </authorList>
    </citation>
    <scope>NUCLEOTIDE SEQUENCE [LARGE SCALE GENOMIC DNA]</scope>
    <source>
        <strain evidence="3">PS312</strain>
    </source>
</reference>
<organism evidence="2 3">
    <name type="scientific">Pristionchus pacificus</name>
    <name type="common">Parasitic nematode worm</name>
    <dbReference type="NCBI Taxonomy" id="54126"/>
    <lineage>
        <taxon>Eukaryota</taxon>
        <taxon>Metazoa</taxon>
        <taxon>Ecdysozoa</taxon>
        <taxon>Nematoda</taxon>
        <taxon>Chromadorea</taxon>
        <taxon>Rhabditida</taxon>
        <taxon>Rhabditina</taxon>
        <taxon>Diplogasteromorpha</taxon>
        <taxon>Diplogasteroidea</taxon>
        <taxon>Neodiplogasteridae</taxon>
        <taxon>Pristionchus</taxon>
    </lineage>
</organism>
<dbReference type="EnsemblMetazoa" id="PPA20493.1">
    <property type="protein sequence ID" value="PPA20493.1"/>
    <property type="gene ID" value="WBGene00110047"/>
</dbReference>
<dbReference type="PROSITE" id="PS50013">
    <property type="entry name" value="CHROMO_2"/>
    <property type="match status" value="1"/>
</dbReference>
<dbReference type="GO" id="GO:0003682">
    <property type="term" value="F:chromatin binding"/>
    <property type="evidence" value="ECO:0000318"/>
    <property type="project" value="GO_Central"/>
</dbReference>
<dbReference type="OrthoDB" id="433924at2759"/>
<dbReference type="GO" id="GO:0005721">
    <property type="term" value="C:pericentric heterochromatin"/>
    <property type="evidence" value="ECO:0000318"/>
    <property type="project" value="GO_Central"/>
</dbReference>
<keyword evidence="3" id="KW-1185">Reference proteome</keyword>
<accession>A0A8R1UCW5</accession>
<dbReference type="Proteomes" id="UP000005239">
    <property type="component" value="Unassembled WGS sequence"/>
</dbReference>
<evidence type="ECO:0000313" key="3">
    <source>
        <dbReference type="Proteomes" id="UP000005239"/>
    </source>
</evidence>
<proteinExistence type="predicted"/>
<evidence type="ECO:0000313" key="2">
    <source>
        <dbReference type="EnsemblMetazoa" id="PPA20493.1"/>
    </source>
</evidence>
<dbReference type="SMART" id="SM00298">
    <property type="entry name" value="CHROMO"/>
    <property type="match status" value="1"/>
</dbReference>
<dbReference type="InterPro" id="IPR016197">
    <property type="entry name" value="Chromo-like_dom_sf"/>
</dbReference>
<feature type="compositionally biased region" description="Basic and acidic residues" evidence="1">
    <location>
        <begin position="172"/>
        <end position="183"/>
    </location>
</feature>
<dbReference type="Gene3D" id="2.40.50.40">
    <property type="match status" value="1"/>
</dbReference>
<dbReference type="InterPro" id="IPR000953">
    <property type="entry name" value="Chromo/chromo_shadow_dom"/>
</dbReference>